<dbReference type="Proteomes" id="UP000276776">
    <property type="component" value="Unassembled WGS sequence"/>
</dbReference>
<name>A0A0N5D6V1_THECL</name>
<keyword evidence="2" id="KW-1185">Reference proteome</keyword>
<reference evidence="1 2" key="2">
    <citation type="submission" date="2018-11" db="EMBL/GenBank/DDBJ databases">
        <authorList>
            <consortium name="Pathogen Informatics"/>
        </authorList>
    </citation>
    <scope>NUCLEOTIDE SEQUENCE [LARGE SCALE GENOMIC DNA]</scope>
</reference>
<dbReference type="WBParaSite" id="TCLT_0000877301-mRNA-1">
    <property type="protein sequence ID" value="TCLT_0000877301-mRNA-1"/>
    <property type="gene ID" value="TCLT_0000877301"/>
</dbReference>
<evidence type="ECO:0000313" key="2">
    <source>
        <dbReference type="Proteomes" id="UP000276776"/>
    </source>
</evidence>
<organism evidence="3">
    <name type="scientific">Thelazia callipaeda</name>
    <name type="common">Oriental eyeworm</name>
    <name type="synonym">Parasitic nematode</name>
    <dbReference type="NCBI Taxonomy" id="103827"/>
    <lineage>
        <taxon>Eukaryota</taxon>
        <taxon>Metazoa</taxon>
        <taxon>Ecdysozoa</taxon>
        <taxon>Nematoda</taxon>
        <taxon>Chromadorea</taxon>
        <taxon>Rhabditida</taxon>
        <taxon>Spirurina</taxon>
        <taxon>Spiruromorpha</taxon>
        <taxon>Thelazioidea</taxon>
        <taxon>Thelaziidae</taxon>
        <taxon>Thelazia</taxon>
    </lineage>
</organism>
<dbReference type="EMBL" id="UYYF01004679">
    <property type="protein sequence ID" value="VDN06344.1"/>
    <property type="molecule type" value="Genomic_DNA"/>
</dbReference>
<sequence length="177" mass="20076">MEKKEDAEIKKKLEQTLSIFKRLSLKASDRRDDEYNGCSKISQKLSQANVKYQNVEQSSTVSGYARGFANIRALYRYKPYWSPIIRISDASNRNFIIEKLGCIKLKGDIRDLRILLAESTTTLKRSNNSSCSLEARCSSWDLDDEGVDGAVAELAEYFDQFVTISLKMSALAESMYA</sequence>
<evidence type="ECO:0000313" key="3">
    <source>
        <dbReference type="WBParaSite" id="TCLT_0000877301-mRNA-1"/>
    </source>
</evidence>
<reference evidence="3" key="1">
    <citation type="submission" date="2017-02" db="UniProtKB">
        <authorList>
            <consortium name="WormBaseParasite"/>
        </authorList>
    </citation>
    <scope>IDENTIFICATION</scope>
</reference>
<gene>
    <name evidence="1" type="ORF">TCLT_LOCUS8762</name>
</gene>
<proteinExistence type="predicted"/>
<accession>A0A0N5D6V1</accession>
<dbReference type="OrthoDB" id="5802147at2759"/>
<dbReference type="AlphaFoldDB" id="A0A0N5D6V1"/>
<evidence type="ECO:0000313" key="1">
    <source>
        <dbReference type="EMBL" id="VDN06344.1"/>
    </source>
</evidence>
<dbReference type="OMA" id="QPSIMER"/>
<protein>
    <submittedName>
        <fullName evidence="3">DUF632 domain-containing protein</fullName>
    </submittedName>
</protein>